<protein>
    <submittedName>
        <fullName evidence="2">Uncharacterized protein</fullName>
    </submittedName>
</protein>
<evidence type="ECO:0000256" key="1">
    <source>
        <dbReference type="SAM" id="MobiDB-lite"/>
    </source>
</evidence>
<keyword evidence="3" id="KW-1185">Reference proteome</keyword>
<name>A0ABR1J4Z5_9AGAR</name>
<feature type="compositionally biased region" description="Low complexity" evidence="1">
    <location>
        <begin position="43"/>
        <end position="56"/>
    </location>
</feature>
<evidence type="ECO:0000313" key="3">
    <source>
        <dbReference type="Proteomes" id="UP001498398"/>
    </source>
</evidence>
<accession>A0ABR1J4Z5</accession>
<feature type="region of interest" description="Disordered" evidence="1">
    <location>
        <begin position="1"/>
        <end position="61"/>
    </location>
</feature>
<reference evidence="2 3" key="1">
    <citation type="submission" date="2024-01" db="EMBL/GenBank/DDBJ databases">
        <title>A draft genome for the cacao thread blight pathogen Marasmiellus scandens.</title>
        <authorList>
            <person name="Baruah I.K."/>
            <person name="Leung J."/>
            <person name="Bukari Y."/>
            <person name="Amoako-Attah I."/>
            <person name="Meinhardt L.W."/>
            <person name="Bailey B.A."/>
            <person name="Cohen S.P."/>
        </authorList>
    </citation>
    <scope>NUCLEOTIDE SEQUENCE [LARGE SCALE GENOMIC DNA]</scope>
    <source>
        <strain evidence="2 3">GH-19</strain>
    </source>
</reference>
<comment type="caution">
    <text evidence="2">The sequence shown here is derived from an EMBL/GenBank/DDBJ whole genome shotgun (WGS) entry which is preliminary data.</text>
</comment>
<proteinExistence type="predicted"/>
<gene>
    <name evidence="2" type="ORF">VKT23_012714</name>
</gene>
<dbReference type="EMBL" id="JBANRG010000032">
    <property type="protein sequence ID" value="KAK7451039.1"/>
    <property type="molecule type" value="Genomic_DNA"/>
</dbReference>
<sequence length="177" mass="20036">MARHIKIHSPEEKTDDPGSLTKHKKSVHGYIPSPRTPPVKPTSNPSQWQPSMSSPQAFTPRSYPLHAFKSRERSGTDTSIHNAHHILRPSTLISPPLTFLPSAPHCSTAPEHMSRINANRSGHGLDRYRELRRQSLTSYHEGNYGHDVRQNQKPKRFNLPPIRSLYGVAQHLPNPMI</sequence>
<organism evidence="2 3">
    <name type="scientific">Marasmiellus scandens</name>
    <dbReference type="NCBI Taxonomy" id="2682957"/>
    <lineage>
        <taxon>Eukaryota</taxon>
        <taxon>Fungi</taxon>
        <taxon>Dikarya</taxon>
        <taxon>Basidiomycota</taxon>
        <taxon>Agaricomycotina</taxon>
        <taxon>Agaricomycetes</taxon>
        <taxon>Agaricomycetidae</taxon>
        <taxon>Agaricales</taxon>
        <taxon>Marasmiineae</taxon>
        <taxon>Omphalotaceae</taxon>
        <taxon>Marasmiellus</taxon>
    </lineage>
</organism>
<dbReference type="Proteomes" id="UP001498398">
    <property type="component" value="Unassembled WGS sequence"/>
</dbReference>
<evidence type="ECO:0000313" key="2">
    <source>
        <dbReference type="EMBL" id="KAK7451039.1"/>
    </source>
</evidence>